<proteinExistence type="predicted"/>
<dbReference type="Proteomes" id="UP000663843">
    <property type="component" value="Unassembled WGS sequence"/>
</dbReference>
<evidence type="ECO:0000259" key="1">
    <source>
        <dbReference type="Pfam" id="PF01593"/>
    </source>
</evidence>
<dbReference type="GO" id="GO:0009063">
    <property type="term" value="P:amino acid catabolic process"/>
    <property type="evidence" value="ECO:0007669"/>
    <property type="project" value="TreeGrafter"/>
</dbReference>
<dbReference type="InterPro" id="IPR036188">
    <property type="entry name" value="FAD/NAD-bd_sf"/>
</dbReference>
<dbReference type="Gene3D" id="3.90.660.10">
    <property type="match status" value="1"/>
</dbReference>
<dbReference type="InterPro" id="IPR002937">
    <property type="entry name" value="Amino_oxidase"/>
</dbReference>
<dbReference type="EMBL" id="CAJMWT010006762">
    <property type="protein sequence ID" value="CAE6519825.1"/>
    <property type="molecule type" value="Genomic_DNA"/>
</dbReference>
<feature type="domain" description="Amine oxidase" evidence="1">
    <location>
        <begin position="138"/>
        <end position="383"/>
    </location>
</feature>
<dbReference type="AlphaFoldDB" id="A0A8H3HD00"/>
<dbReference type="PANTHER" id="PTHR10742">
    <property type="entry name" value="FLAVIN MONOAMINE OXIDASE"/>
    <property type="match status" value="1"/>
</dbReference>
<evidence type="ECO:0000313" key="2">
    <source>
        <dbReference type="EMBL" id="CAE6519825.1"/>
    </source>
</evidence>
<dbReference type="SUPFAM" id="SSF54373">
    <property type="entry name" value="FAD-linked reductases, C-terminal domain"/>
    <property type="match status" value="1"/>
</dbReference>
<dbReference type="PANTHER" id="PTHR10742:SF342">
    <property type="entry name" value="AMINE OXIDASE"/>
    <property type="match status" value="1"/>
</dbReference>
<protein>
    <recommendedName>
        <fullName evidence="1">Amine oxidase domain-containing protein</fullName>
    </recommendedName>
</protein>
<dbReference type="SUPFAM" id="SSF51905">
    <property type="entry name" value="FAD/NAD(P)-binding domain"/>
    <property type="match status" value="1"/>
</dbReference>
<dbReference type="Pfam" id="PF01593">
    <property type="entry name" value="Amino_oxidase"/>
    <property type="match status" value="1"/>
</dbReference>
<organism evidence="2 3">
    <name type="scientific">Rhizoctonia solani</name>
    <dbReference type="NCBI Taxonomy" id="456999"/>
    <lineage>
        <taxon>Eukaryota</taxon>
        <taxon>Fungi</taxon>
        <taxon>Dikarya</taxon>
        <taxon>Basidiomycota</taxon>
        <taxon>Agaricomycotina</taxon>
        <taxon>Agaricomycetes</taxon>
        <taxon>Cantharellales</taxon>
        <taxon>Ceratobasidiaceae</taxon>
        <taxon>Rhizoctonia</taxon>
    </lineage>
</organism>
<evidence type="ECO:0000313" key="3">
    <source>
        <dbReference type="Proteomes" id="UP000663843"/>
    </source>
</evidence>
<comment type="caution">
    <text evidence="2">The sequence shown here is derived from an EMBL/GenBank/DDBJ whole genome shotgun (WGS) entry which is preliminary data.</text>
</comment>
<accession>A0A8H3HD00</accession>
<dbReference type="Gene3D" id="1.10.10.1620">
    <property type="match status" value="1"/>
</dbReference>
<dbReference type="InterPro" id="IPR050281">
    <property type="entry name" value="Flavin_monoamine_oxidase"/>
</dbReference>
<reference evidence="2" key="1">
    <citation type="submission" date="2021-01" db="EMBL/GenBank/DDBJ databases">
        <authorList>
            <person name="Kaushik A."/>
        </authorList>
    </citation>
    <scope>NUCLEOTIDE SEQUENCE</scope>
    <source>
        <strain evidence="2">AG2-2IIIB</strain>
    </source>
</reference>
<gene>
    <name evidence="2" type="ORF">RDB_LOCUS163894</name>
</gene>
<name>A0A8H3HD00_9AGAM</name>
<sequence length="448" mass="50482">MAPTTDLMDYLDVPRKEYIMSDKLKNNFSYFNGVRLSDKEMEAKIHAGDYDVFETGLPLLGSPDDILQPIFGPFLEKLYSPIPEIWQAGLRELRVYDDWSTRGFMRFRPDLKPPKPEDCLTQDVISYLEAIETATTCNKLQQGVQFGKRVTAIAPVIPKGEKQIKTVRLTINDEQEVEYDHVISAIPLGCLSIVDLSQCNFKPRWETTWPIRQLRYDSSVKVAIRFSRRWWETLPKPQIGGVSSTDRPTRIVVYPSYDLGGTSATIIVSYTWAQDAHRLGTGVDNDKGSISLELLNVILRDLADIHGIKDDKYLPNLMEEHHAWDWYNDPLAMGAFGLFAPAQFNSLYPLLTRPAFGRLHFAGEATSVHHGWVVGALYSAFRCLAEVFYACGRTDLIEKLREKGSPFASAGVEDNEVAQELVKTQVGLGNYYGEELAKAILAHDSAGH</sequence>
<dbReference type="GO" id="GO:0001716">
    <property type="term" value="F:L-amino-acid oxidase activity"/>
    <property type="evidence" value="ECO:0007669"/>
    <property type="project" value="TreeGrafter"/>
</dbReference>